<keyword evidence="1" id="KW-0238">DNA-binding</keyword>
<evidence type="ECO:0000259" key="2">
    <source>
        <dbReference type="Pfam" id="PF07282"/>
    </source>
</evidence>
<dbReference type="RefSeq" id="WP_010923561.1">
    <property type="nucleotide sequence ID" value="NZ_LT549890.1"/>
</dbReference>
<dbReference type="NCBIfam" id="TIGR01766">
    <property type="entry name" value="IS200/IS605 family accessory protein TnpB-like domain"/>
    <property type="match status" value="1"/>
</dbReference>
<proteinExistence type="predicted"/>
<evidence type="ECO:0000313" key="3">
    <source>
        <dbReference type="EMBL" id="SAI85370.1"/>
    </source>
</evidence>
<accession>A0A0E3KA64</accession>
<evidence type="ECO:0000313" key="4">
    <source>
        <dbReference type="Proteomes" id="UP000076770"/>
    </source>
</evidence>
<dbReference type="Proteomes" id="UP000076770">
    <property type="component" value="Chromosome i"/>
</dbReference>
<dbReference type="AlphaFoldDB" id="A0A0E3KA64"/>
<sequence length="123" mass="14616">MKNLRRDIYMKLGKYFAEHYDTVVMEDINVKKLVGKSLKVMRRRLHDIGFYEFRTILEYQLIKYGKKFTLVDPAYTSMTCARCGYVREDLTGVFSCSHLIRYHIVKLYQVLSNILYSLQVSLI</sequence>
<dbReference type="SMR" id="A0A0E3KA64"/>
<dbReference type="GeneID" id="27428033"/>
<evidence type="ECO:0000256" key="1">
    <source>
        <dbReference type="ARBA" id="ARBA00023125"/>
    </source>
</evidence>
<feature type="domain" description="Cas12f1-like TNB" evidence="2">
    <location>
        <begin position="50"/>
        <end position="98"/>
    </location>
</feature>
<dbReference type="GO" id="GO:0003677">
    <property type="term" value="F:DNA binding"/>
    <property type="evidence" value="ECO:0007669"/>
    <property type="project" value="UniProtKB-KW"/>
</dbReference>
<dbReference type="InterPro" id="IPR010095">
    <property type="entry name" value="Cas12f1-like_TNB"/>
</dbReference>
<dbReference type="Pfam" id="PF07282">
    <property type="entry name" value="Cas12f1-like_TNB"/>
    <property type="match status" value="1"/>
</dbReference>
<reference evidence="4" key="1">
    <citation type="submission" date="2016-04" db="EMBL/GenBank/DDBJ databases">
        <authorList>
            <person name="Shah S.A."/>
            <person name="Garrett R.A."/>
        </authorList>
    </citation>
    <scope>NUCLEOTIDE SEQUENCE [LARGE SCALE GENOMIC DNA]</scope>
    <source>
        <strain evidence="4">ATCC 35091 / DSM 1616 / JCM 8930 / NBRC 15331 / P1</strain>
    </source>
</reference>
<gene>
    <name evidence="3" type="ORF">SSOP1_1816</name>
</gene>
<dbReference type="PATRIC" id="fig|2287.6.peg.2642"/>
<name>A0A0E3KA64_SACSO</name>
<dbReference type="EMBL" id="LT549890">
    <property type="protein sequence ID" value="SAI85370.1"/>
    <property type="molecule type" value="Genomic_DNA"/>
</dbReference>
<protein>
    <submittedName>
        <fullName evidence="3">Partial ORFB transposase, IS605 family</fullName>
    </submittedName>
</protein>
<organism evidence="3 4">
    <name type="scientific">Saccharolobus solfataricus</name>
    <name type="common">Sulfolobus solfataricus</name>
    <dbReference type="NCBI Taxonomy" id="2287"/>
    <lineage>
        <taxon>Archaea</taxon>
        <taxon>Thermoproteota</taxon>
        <taxon>Thermoprotei</taxon>
        <taxon>Sulfolobales</taxon>
        <taxon>Sulfolobaceae</taxon>
        <taxon>Saccharolobus</taxon>
    </lineage>
</organism>